<feature type="region of interest" description="Disordered" evidence="3">
    <location>
        <begin position="1"/>
        <end position="30"/>
    </location>
</feature>
<dbReference type="PROSITE" id="PS51186">
    <property type="entry name" value="GNAT"/>
    <property type="match status" value="1"/>
</dbReference>
<keyword evidence="6" id="KW-1185">Reference proteome</keyword>
<dbReference type="Gene3D" id="3.40.630.30">
    <property type="match status" value="1"/>
</dbReference>
<accession>A0A4R2JD60</accession>
<reference evidence="5 6" key="1">
    <citation type="submission" date="2019-03" db="EMBL/GenBank/DDBJ databases">
        <title>Genomic Encyclopedia of Type Strains, Phase IV (KMG-IV): sequencing the most valuable type-strain genomes for metagenomic binning, comparative biology and taxonomic classification.</title>
        <authorList>
            <person name="Goeker M."/>
        </authorList>
    </citation>
    <scope>NUCLEOTIDE SEQUENCE [LARGE SCALE GENOMIC DNA]</scope>
    <source>
        <strain evidence="5 6">DSM 45934</strain>
    </source>
</reference>
<dbReference type="AlphaFoldDB" id="A0A4R2JD60"/>
<dbReference type="GO" id="GO:0005840">
    <property type="term" value="C:ribosome"/>
    <property type="evidence" value="ECO:0007669"/>
    <property type="project" value="UniProtKB-KW"/>
</dbReference>
<sequence>MNPTGSRPRFPTERAAKRSGRLPGMTDRQPTPMRLDHLADVLDLGRRVFDVSAMPYTSWSLSSVALHLDAQPGACWVVEHDGRVVAFVLGSLSYDEREDWGYVEWIAVHPDHQGQGLAKVLLERSCGDLFAAGATRIVTDVEQSNSASAGLMRRNGFTDSVTVTLFIRHAPDPHTGRAVRTATATSDPAKTRLHRAGRTRVQP</sequence>
<keyword evidence="5" id="KW-0689">Ribosomal protein</keyword>
<dbReference type="EMBL" id="SLWS01000009">
    <property type="protein sequence ID" value="TCO54099.1"/>
    <property type="molecule type" value="Genomic_DNA"/>
</dbReference>
<keyword evidence="1" id="KW-0808">Transferase</keyword>
<keyword evidence="2" id="KW-0012">Acyltransferase</keyword>
<dbReference type="CDD" id="cd04301">
    <property type="entry name" value="NAT_SF"/>
    <property type="match status" value="1"/>
</dbReference>
<dbReference type="InterPro" id="IPR016181">
    <property type="entry name" value="Acyl_CoA_acyltransferase"/>
</dbReference>
<feature type="region of interest" description="Disordered" evidence="3">
    <location>
        <begin position="175"/>
        <end position="203"/>
    </location>
</feature>
<evidence type="ECO:0000256" key="1">
    <source>
        <dbReference type="ARBA" id="ARBA00022679"/>
    </source>
</evidence>
<evidence type="ECO:0000256" key="2">
    <source>
        <dbReference type="ARBA" id="ARBA00023315"/>
    </source>
</evidence>
<dbReference type="GO" id="GO:0016747">
    <property type="term" value="F:acyltransferase activity, transferring groups other than amino-acyl groups"/>
    <property type="evidence" value="ECO:0007669"/>
    <property type="project" value="InterPro"/>
</dbReference>
<dbReference type="Proteomes" id="UP000295680">
    <property type="component" value="Unassembled WGS sequence"/>
</dbReference>
<evidence type="ECO:0000256" key="3">
    <source>
        <dbReference type="SAM" id="MobiDB-lite"/>
    </source>
</evidence>
<evidence type="ECO:0000259" key="4">
    <source>
        <dbReference type="PROSITE" id="PS51186"/>
    </source>
</evidence>
<evidence type="ECO:0000313" key="6">
    <source>
        <dbReference type="Proteomes" id="UP000295680"/>
    </source>
</evidence>
<dbReference type="PANTHER" id="PTHR43877">
    <property type="entry name" value="AMINOALKYLPHOSPHONATE N-ACETYLTRANSFERASE-RELATED-RELATED"/>
    <property type="match status" value="1"/>
</dbReference>
<feature type="domain" description="N-acetyltransferase" evidence="4">
    <location>
        <begin position="25"/>
        <end position="183"/>
    </location>
</feature>
<dbReference type="InterPro" id="IPR000182">
    <property type="entry name" value="GNAT_dom"/>
</dbReference>
<protein>
    <submittedName>
        <fullName evidence="5">Ribosomal protein S18 acetylase RimI-like enzyme</fullName>
    </submittedName>
</protein>
<feature type="compositionally biased region" description="Basic residues" evidence="3">
    <location>
        <begin position="191"/>
        <end position="203"/>
    </location>
</feature>
<proteinExistence type="predicted"/>
<keyword evidence="5" id="KW-0687">Ribonucleoprotein</keyword>
<organism evidence="5 6">
    <name type="scientific">Actinocrispum wychmicini</name>
    <dbReference type="NCBI Taxonomy" id="1213861"/>
    <lineage>
        <taxon>Bacteria</taxon>
        <taxon>Bacillati</taxon>
        <taxon>Actinomycetota</taxon>
        <taxon>Actinomycetes</taxon>
        <taxon>Pseudonocardiales</taxon>
        <taxon>Pseudonocardiaceae</taxon>
        <taxon>Actinocrispum</taxon>
    </lineage>
</organism>
<evidence type="ECO:0000313" key="5">
    <source>
        <dbReference type="EMBL" id="TCO54099.1"/>
    </source>
</evidence>
<comment type="caution">
    <text evidence="5">The sequence shown here is derived from an EMBL/GenBank/DDBJ whole genome shotgun (WGS) entry which is preliminary data.</text>
</comment>
<name>A0A4R2JD60_9PSEU</name>
<dbReference type="Pfam" id="PF00583">
    <property type="entry name" value="Acetyltransf_1"/>
    <property type="match status" value="1"/>
</dbReference>
<dbReference type="SUPFAM" id="SSF55729">
    <property type="entry name" value="Acyl-CoA N-acyltransferases (Nat)"/>
    <property type="match status" value="1"/>
</dbReference>
<dbReference type="InterPro" id="IPR050832">
    <property type="entry name" value="Bact_Acetyltransf"/>
</dbReference>
<gene>
    <name evidence="5" type="ORF">EV192_10979</name>
</gene>